<accession>A0AAD9V9W9</accession>
<dbReference type="PANTHER" id="PTHR11471">
    <property type="entry name" value="TUMOR NECROSIS FACTOR FAMILY MEMBER"/>
    <property type="match status" value="1"/>
</dbReference>
<dbReference type="PROSITE" id="PS50049">
    <property type="entry name" value="THD_2"/>
    <property type="match status" value="1"/>
</dbReference>
<dbReference type="GO" id="GO:0005125">
    <property type="term" value="F:cytokine activity"/>
    <property type="evidence" value="ECO:0007669"/>
    <property type="project" value="UniProtKB-KW"/>
</dbReference>
<evidence type="ECO:0000313" key="6">
    <source>
        <dbReference type="EMBL" id="KAK2566641.1"/>
    </source>
</evidence>
<evidence type="ECO:0000256" key="4">
    <source>
        <dbReference type="ARBA" id="ARBA00023136"/>
    </source>
</evidence>
<keyword evidence="3" id="KW-0202">Cytokine</keyword>
<feature type="domain" description="THD" evidence="5">
    <location>
        <begin position="1"/>
        <end position="138"/>
    </location>
</feature>
<dbReference type="PANTHER" id="PTHR11471:SF13">
    <property type="entry name" value="TNF FAMILY PROFILE DOMAIN-CONTAINING PROTEIN"/>
    <property type="match status" value="1"/>
</dbReference>
<dbReference type="Pfam" id="PF00229">
    <property type="entry name" value="TNF"/>
    <property type="match status" value="1"/>
</dbReference>
<sequence length="138" mass="15278">MIIKECIGILKIWENNLGFAHSSGGMAYSDGELIIPLSGRYYVYSQLYFQEAKKAHLIHFVHRSRNGTKTIIMRSVASRCHGQRASNGDKVKTFLYSSYQGGVFDLLADDRILVGVSEDNKGSISTGESASYFGAFLV</sequence>
<reference evidence="6" key="2">
    <citation type="journal article" date="2023" name="Science">
        <title>Genomic signatures of disease resistance in endangered staghorn corals.</title>
        <authorList>
            <person name="Vollmer S.V."/>
            <person name="Selwyn J.D."/>
            <person name="Despard B.A."/>
            <person name="Roesel C.L."/>
        </authorList>
    </citation>
    <scope>NUCLEOTIDE SEQUENCE</scope>
    <source>
        <strain evidence="6">K2</strain>
    </source>
</reference>
<name>A0AAD9V9W9_ACRCE</name>
<comment type="subcellular location">
    <subcellularLocation>
        <location evidence="1">Membrane</location>
    </subcellularLocation>
</comment>
<comment type="caution">
    <text evidence="6">The sequence shown here is derived from an EMBL/GenBank/DDBJ whole genome shotgun (WGS) entry which is preliminary data.</text>
</comment>
<dbReference type="GO" id="GO:0005615">
    <property type="term" value="C:extracellular space"/>
    <property type="evidence" value="ECO:0007669"/>
    <property type="project" value="UniProtKB-KW"/>
</dbReference>
<evidence type="ECO:0000313" key="7">
    <source>
        <dbReference type="Proteomes" id="UP001249851"/>
    </source>
</evidence>
<comment type="similarity">
    <text evidence="2">Belongs to the tumor necrosis factor family.</text>
</comment>
<reference evidence="6" key="1">
    <citation type="journal article" date="2023" name="G3 (Bethesda)">
        <title>Whole genome assembly and annotation of the endangered Caribbean coral Acropora cervicornis.</title>
        <authorList>
            <person name="Selwyn J.D."/>
            <person name="Vollmer S.V."/>
        </authorList>
    </citation>
    <scope>NUCLEOTIDE SEQUENCE</scope>
    <source>
        <strain evidence="6">K2</strain>
    </source>
</reference>
<dbReference type="Gene3D" id="2.60.120.40">
    <property type="match status" value="1"/>
</dbReference>
<dbReference type="Proteomes" id="UP001249851">
    <property type="component" value="Unassembled WGS sequence"/>
</dbReference>
<evidence type="ECO:0000259" key="5">
    <source>
        <dbReference type="PROSITE" id="PS50049"/>
    </source>
</evidence>
<dbReference type="InterPro" id="IPR008983">
    <property type="entry name" value="Tumour_necrosis_fac-like_dom"/>
</dbReference>
<proteinExistence type="inferred from homology"/>
<dbReference type="GO" id="GO:0016020">
    <property type="term" value="C:membrane"/>
    <property type="evidence" value="ECO:0007669"/>
    <property type="project" value="UniProtKB-SubCell"/>
</dbReference>
<dbReference type="EMBL" id="JARQWQ010000016">
    <property type="protein sequence ID" value="KAK2566641.1"/>
    <property type="molecule type" value="Genomic_DNA"/>
</dbReference>
<evidence type="ECO:0000256" key="3">
    <source>
        <dbReference type="ARBA" id="ARBA00022514"/>
    </source>
</evidence>
<keyword evidence="4" id="KW-0472">Membrane</keyword>
<keyword evidence="7" id="KW-1185">Reference proteome</keyword>
<gene>
    <name evidence="6" type="ORF">P5673_009299</name>
</gene>
<evidence type="ECO:0000256" key="1">
    <source>
        <dbReference type="ARBA" id="ARBA00004370"/>
    </source>
</evidence>
<dbReference type="SUPFAM" id="SSF49842">
    <property type="entry name" value="TNF-like"/>
    <property type="match status" value="1"/>
</dbReference>
<organism evidence="6 7">
    <name type="scientific">Acropora cervicornis</name>
    <name type="common">Staghorn coral</name>
    <dbReference type="NCBI Taxonomy" id="6130"/>
    <lineage>
        <taxon>Eukaryota</taxon>
        <taxon>Metazoa</taxon>
        <taxon>Cnidaria</taxon>
        <taxon>Anthozoa</taxon>
        <taxon>Hexacorallia</taxon>
        <taxon>Scleractinia</taxon>
        <taxon>Astrocoeniina</taxon>
        <taxon>Acroporidae</taxon>
        <taxon>Acropora</taxon>
    </lineage>
</organism>
<dbReference type="GO" id="GO:0006955">
    <property type="term" value="P:immune response"/>
    <property type="evidence" value="ECO:0007669"/>
    <property type="project" value="InterPro"/>
</dbReference>
<dbReference type="GO" id="GO:0005164">
    <property type="term" value="F:tumor necrosis factor receptor binding"/>
    <property type="evidence" value="ECO:0007669"/>
    <property type="project" value="InterPro"/>
</dbReference>
<dbReference type="InterPro" id="IPR006052">
    <property type="entry name" value="TNF_dom"/>
</dbReference>
<protein>
    <submittedName>
        <fullName evidence="6">Tumor necrosis factor ligand superfamily member 10</fullName>
    </submittedName>
</protein>
<dbReference type="SMART" id="SM00207">
    <property type="entry name" value="TNF"/>
    <property type="match status" value="1"/>
</dbReference>
<dbReference type="AlphaFoldDB" id="A0AAD9V9W9"/>
<evidence type="ECO:0000256" key="2">
    <source>
        <dbReference type="ARBA" id="ARBA00008670"/>
    </source>
</evidence>
<dbReference type="CDD" id="cd00184">
    <property type="entry name" value="TNF"/>
    <property type="match status" value="1"/>
</dbReference>